<keyword evidence="2" id="KW-1185">Reference proteome</keyword>
<name>A0ABT5QWY4_9GAMM</name>
<comment type="caution">
    <text evidence="1">The sequence shown here is derived from an EMBL/GenBank/DDBJ whole genome shotgun (WGS) entry which is preliminary data.</text>
</comment>
<organism evidence="1 2">
    <name type="scientific">Enterovibrio gelatinilyticus</name>
    <dbReference type="NCBI Taxonomy" id="2899819"/>
    <lineage>
        <taxon>Bacteria</taxon>
        <taxon>Pseudomonadati</taxon>
        <taxon>Pseudomonadota</taxon>
        <taxon>Gammaproteobacteria</taxon>
        <taxon>Vibrionales</taxon>
        <taxon>Vibrionaceae</taxon>
        <taxon>Enterovibrio</taxon>
    </lineage>
</organism>
<evidence type="ECO:0000313" key="1">
    <source>
        <dbReference type="EMBL" id="MDD1792523.1"/>
    </source>
</evidence>
<evidence type="ECO:0000313" key="2">
    <source>
        <dbReference type="Proteomes" id="UP001149400"/>
    </source>
</evidence>
<sequence length="376" mass="40872">MSTGKVEINNLNLGQGGIPEIERHLLFVGTTAKPELIGKLINVSAMSDLDDVVADDALGKAVIAAQLNGKQNWTAAIYGLAAGEGAETWADAVDVANKTQSFEGIVIVDETTDKAAFDDMQAKATELVSKLGRWVFFLAATPGIDAEKQTWADYTAAMLTLVKDVAANMVVPVPQLNGNNVGVLAGRLCDRSVTVADTPMRVATGNVLGLGDMPVDSADKPLEMSTITTLADARLSLPQWYADYEGIYWTNAMTLEAKGGDYQFIEYVRPVHKLNRRVRIKAIRRIGDKILNSTPESMAFNKSYFMSDMRVMSKTTAIGDLIFPGEIMPPRDEDVNIQWMTKEKVNIGLMVRPHNCPKHIVVNVALDLNNLADTGA</sequence>
<reference evidence="1" key="1">
    <citation type="submission" date="2021-12" db="EMBL/GenBank/DDBJ databases">
        <title>Enterovibrio ZSDZ35 sp. nov. and Enterovibrio ZSDZ42 sp. nov., isolated from coastal seawater in Qingdao.</title>
        <authorList>
            <person name="Zhang P."/>
        </authorList>
    </citation>
    <scope>NUCLEOTIDE SEQUENCE</scope>
    <source>
        <strain evidence="1">ZSDZ42</strain>
    </source>
</reference>
<protein>
    <submittedName>
        <fullName evidence="1">DUF2586 domain-containing protein</fullName>
    </submittedName>
</protein>
<accession>A0ABT5QWY4</accession>
<gene>
    <name evidence="1" type="ORF">LRP50_05195</name>
</gene>
<dbReference type="InterPro" id="IPR019694">
    <property type="entry name" value="Phage_HP1_Orf23"/>
</dbReference>
<dbReference type="Proteomes" id="UP001149400">
    <property type="component" value="Unassembled WGS sequence"/>
</dbReference>
<dbReference type="RefSeq" id="WP_274163422.1">
    <property type="nucleotide sequence ID" value="NZ_JAJUBC010000004.1"/>
</dbReference>
<proteinExistence type="predicted"/>
<dbReference type="Pfam" id="PF10758">
    <property type="entry name" value="DUF2586"/>
    <property type="match status" value="1"/>
</dbReference>
<dbReference type="EMBL" id="JAJUBC010000004">
    <property type="protein sequence ID" value="MDD1792523.1"/>
    <property type="molecule type" value="Genomic_DNA"/>
</dbReference>